<dbReference type="Proteomes" id="UP001050691">
    <property type="component" value="Unassembled WGS sequence"/>
</dbReference>
<comment type="subcellular location">
    <subcellularLocation>
        <location evidence="1">Membrane</location>
        <topology evidence="1">Multi-pass membrane protein</topology>
    </subcellularLocation>
</comment>
<organism evidence="11 12">
    <name type="scientific">Clathrus columnatus</name>
    <dbReference type="NCBI Taxonomy" id="1419009"/>
    <lineage>
        <taxon>Eukaryota</taxon>
        <taxon>Fungi</taxon>
        <taxon>Dikarya</taxon>
        <taxon>Basidiomycota</taxon>
        <taxon>Agaricomycotina</taxon>
        <taxon>Agaricomycetes</taxon>
        <taxon>Phallomycetidae</taxon>
        <taxon>Phallales</taxon>
        <taxon>Clathraceae</taxon>
        <taxon>Clathrus</taxon>
    </lineage>
</organism>
<feature type="transmembrane region" description="Helical" evidence="9">
    <location>
        <begin position="334"/>
        <end position="351"/>
    </location>
</feature>
<keyword evidence="12" id="KW-1185">Reference proteome</keyword>
<feature type="transmembrane region" description="Helical" evidence="9">
    <location>
        <begin position="371"/>
        <end position="393"/>
    </location>
</feature>
<feature type="region of interest" description="Disordered" evidence="8">
    <location>
        <begin position="456"/>
        <end position="477"/>
    </location>
</feature>
<evidence type="ECO:0000259" key="10">
    <source>
        <dbReference type="Pfam" id="PF01490"/>
    </source>
</evidence>
<keyword evidence="5" id="KW-0029">Amino-acid transport</keyword>
<evidence type="ECO:0000256" key="3">
    <source>
        <dbReference type="ARBA" id="ARBA00022448"/>
    </source>
</evidence>
<evidence type="ECO:0000256" key="7">
    <source>
        <dbReference type="ARBA" id="ARBA00023136"/>
    </source>
</evidence>
<reference evidence="11" key="1">
    <citation type="submission" date="2021-10" db="EMBL/GenBank/DDBJ databases">
        <title>De novo Genome Assembly of Clathrus columnatus (Basidiomycota, Fungi) Using Illumina and Nanopore Sequence Data.</title>
        <authorList>
            <person name="Ogiso-Tanaka E."/>
            <person name="Itagaki H."/>
            <person name="Hosoya T."/>
            <person name="Hosaka K."/>
        </authorList>
    </citation>
    <scope>NUCLEOTIDE SEQUENCE</scope>
    <source>
        <strain evidence="11">MO-923</strain>
    </source>
</reference>
<protein>
    <recommendedName>
        <fullName evidence="10">Amino acid transporter transmembrane domain-containing protein</fullName>
    </recommendedName>
</protein>
<feature type="transmembrane region" description="Helical" evidence="9">
    <location>
        <begin position="487"/>
        <end position="504"/>
    </location>
</feature>
<evidence type="ECO:0000256" key="2">
    <source>
        <dbReference type="ARBA" id="ARBA00008066"/>
    </source>
</evidence>
<dbReference type="GO" id="GO:0005774">
    <property type="term" value="C:vacuolar membrane"/>
    <property type="evidence" value="ECO:0007669"/>
    <property type="project" value="TreeGrafter"/>
</dbReference>
<evidence type="ECO:0000256" key="8">
    <source>
        <dbReference type="SAM" id="MobiDB-lite"/>
    </source>
</evidence>
<accession>A0AAV5A271</accession>
<evidence type="ECO:0000256" key="6">
    <source>
        <dbReference type="ARBA" id="ARBA00022989"/>
    </source>
</evidence>
<feature type="transmembrane region" description="Helical" evidence="9">
    <location>
        <begin position="183"/>
        <end position="204"/>
    </location>
</feature>
<evidence type="ECO:0000256" key="4">
    <source>
        <dbReference type="ARBA" id="ARBA00022692"/>
    </source>
</evidence>
<keyword evidence="7 9" id="KW-0472">Membrane</keyword>
<dbReference type="EMBL" id="BPWL01000003">
    <property type="protein sequence ID" value="GJJ08761.1"/>
    <property type="molecule type" value="Genomic_DNA"/>
</dbReference>
<evidence type="ECO:0000313" key="11">
    <source>
        <dbReference type="EMBL" id="GJJ08761.1"/>
    </source>
</evidence>
<dbReference type="PANTHER" id="PTHR22950:SF692">
    <property type="entry name" value="TRANSMEMBRANE AMINO ACID TRANSPORTER FAMILY PROTEIN"/>
    <property type="match status" value="1"/>
</dbReference>
<dbReference type="AlphaFoldDB" id="A0AAV5A271"/>
<name>A0AAV5A271_9AGAM</name>
<comment type="caution">
    <text evidence="11">The sequence shown here is derived from an EMBL/GenBank/DDBJ whole genome shotgun (WGS) entry which is preliminary data.</text>
</comment>
<sequence length="597" mass="66172">MTEVSPDIALSTSFQTSALSDVVSSYRRAQTFLSSSHITTQDAFPEHWRHDEENGVSESNNNLNENAILGDDMPTLHQENYADPFWDEGTNLSCVPSVPSPVGNERTPLLTVPSQQMYKRFVNGKNHLLLRKTSTLSVASKQPKYYFEPGRSTYRQTLFNSTAILLGVGMLSEPSAFALAGWIPGFILIVFYGFITCYTAKILARIIREDPNLRTYADIALKAFGRRSRVFTGLLFFLELFSVCVILITLCGDSLHLVLPTFTSNQYKLMTIIALAPAMFLPLSILAYASLLGVLSTFSIMGCIMIDGLSKPDAPGSLWQPADTILYGTDARKIGVAFGLFMAGFGGHAVMPSLARDMQDPSQFDDVMNWAFVRVAIATFLYGVIGAAGYLMFGESVGEEISKNILEIPEYNQFLNNLTVWMLVFAPLTKYPLNMRPLSLTIEIWLGLDKPNPIQPYENGRPPSPSERSARALETSPRTSRHPVPLVIERILLVIFSIAVSILIPEFSTMMAFLGSFSAFIGFTIVIGLTASTVTTTGRLFVQGPCTADLKVMERRQMEELTFGLAERKVDEEGLEGVLNMEWEYYTEPVQVGVFAE</sequence>
<proteinExistence type="inferred from homology"/>
<feature type="domain" description="Amino acid transporter transmembrane" evidence="10">
    <location>
        <begin position="151"/>
        <end position="520"/>
    </location>
</feature>
<dbReference type="PANTHER" id="PTHR22950">
    <property type="entry name" value="AMINO ACID TRANSPORTER"/>
    <property type="match status" value="1"/>
</dbReference>
<dbReference type="Pfam" id="PF01490">
    <property type="entry name" value="Aa_trans"/>
    <property type="match status" value="1"/>
</dbReference>
<evidence type="ECO:0000256" key="5">
    <source>
        <dbReference type="ARBA" id="ARBA00022970"/>
    </source>
</evidence>
<dbReference type="InterPro" id="IPR013057">
    <property type="entry name" value="AA_transpt_TM"/>
</dbReference>
<gene>
    <name evidence="11" type="ORF">Clacol_002980</name>
</gene>
<keyword evidence="3" id="KW-0813">Transport</keyword>
<dbReference type="GO" id="GO:0015179">
    <property type="term" value="F:L-amino acid transmembrane transporter activity"/>
    <property type="evidence" value="ECO:0007669"/>
    <property type="project" value="TreeGrafter"/>
</dbReference>
<evidence type="ECO:0000313" key="12">
    <source>
        <dbReference type="Proteomes" id="UP001050691"/>
    </source>
</evidence>
<keyword evidence="4 9" id="KW-0812">Transmembrane</keyword>
<feature type="transmembrane region" description="Helical" evidence="9">
    <location>
        <begin position="270"/>
        <end position="295"/>
    </location>
</feature>
<evidence type="ECO:0000256" key="1">
    <source>
        <dbReference type="ARBA" id="ARBA00004141"/>
    </source>
</evidence>
<evidence type="ECO:0000256" key="9">
    <source>
        <dbReference type="SAM" id="Phobius"/>
    </source>
</evidence>
<keyword evidence="6 9" id="KW-1133">Transmembrane helix</keyword>
<comment type="similarity">
    <text evidence="2">Belongs to the amino acid/polyamine transporter 2 family.</text>
</comment>
<feature type="transmembrane region" description="Helical" evidence="9">
    <location>
        <begin position="230"/>
        <end position="250"/>
    </location>
</feature>
<feature type="transmembrane region" description="Helical" evidence="9">
    <location>
        <begin position="510"/>
        <end position="531"/>
    </location>
</feature>